<comment type="caution">
    <text evidence="3">The sequence shown here is derived from an EMBL/GenBank/DDBJ whole genome shotgun (WGS) entry which is preliminary data.</text>
</comment>
<dbReference type="SUPFAM" id="SSF51735">
    <property type="entry name" value="NAD(P)-binding Rossmann-fold domains"/>
    <property type="match status" value="1"/>
</dbReference>
<dbReference type="AlphaFoldDB" id="I2GHT2"/>
<dbReference type="OrthoDB" id="9775296at2"/>
<dbReference type="Pfam" id="PF00106">
    <property type="entry name" value="adh_short"/>
    <property type="match status" value="1"/>
</dbReference>
<gene>
    <name evidence="3" type="ORF">BN8_02554</name>
</gene>
<dbReference type="InterPro" id="IPR002347">
    <property type="entry name" value="SDR_fam"/>
</dbReference>
<dbReference type="PRINTS" id="PR00080">
    <property type="entry name" value="SDRFAMILY"/>
</dbReference>
<dbReference type="RefSeq" id="WP_009282039.1">
    <property type="nucleotide sequence ID" value="NZ_CAIT01000006.1"/>
</dbReference>
<dbReference type="PANTHER" id="PTHR42760">
    <property type="entry name" value="SHORT-CHAIN DEHYDROGENASES/REDUCTASES FAMILY MEMBER"/>
    <property type="match status" value="1"/>
</dbReference>
<comment type="similarity">
    <text evidence="1 2">Belongs to the short-chain dehydrogenases/reductases (SDR) family.</text>
</comment>
<dbReference type="InterPro" id="IPR036291">
    <property type="entry name" value="NAD(P)-bd_dom_sf"/>
</dbReference>
<dbReference type="STRING" id="1185876.BN8_02554"/>
<reference evidence="3 4" key="1">
    <citation type="journal article" date="2012" name="J. Bacteriol.">
        <title>Genome Sequence of the Filamentous Bacterium Fibrisoma limi BUZ 3T.</title>
        <authorList>
            <person name="Filippini M."/>
            <person name="Qi W."/>
            <person name="Jaenicke S."/>
            <person name="Goesmann A."/>
            <person name="Smits T.H."/>
            <person name="Bagheri H.C."/>
        </authorList>
    </citation>
    <scope>NUCLEOTIDE SEQUENCE [LARGE SCALE GENOMIC DNA]</scope>
    <source>
        <strain evidence="4">BUZ 3T</strain>
    </source>
</reference>
<keyword evidence="4" id="KW-1185">Reference proteome</keyword>
<dbReference type="Gene3D" id="3.40.50.720">
    <property type="entry name" value="NAD(P)-binding Rossmann-like Domain"/>
    <property type="match status" value="1"/>
</dbReference>
<dbReference type="EC" id="1.-.-.-" evidence="3"/>
<dbReference type="eggNOG" id="COG4221">
    <property type="taxonomic scope" value="Bacteria"/>
</dbReference>
<dbReference type="EMBL" id="CAIT01000006">
    <property type="protein sequence ID" value="CCH53457.1"/>
    <property type="molecule type" value="Genomic_DNA"/>
</dbReference>
<organism evidence="3 4">
    <name type="scientific">Fibrisoma limi BUZ 3</name>
    <dbReference type="NCBI Taxonomy" id="1185876"/>
    <lineage>
        <taxon>Bacteria</taxon>
        <taxon>Pseudomonadati</taxon>
        <taxon>Bacteroidota</taxon>
        <taxon>Cytophagia</taxon>
        <taxon>Cytophagales</taxon>
        <taxon>Spirosomataceae</taxon>
        <taxon>Fibrisoma</taxon>
    </lineage>
</organism>
<name>I2GHT2_9BACT</name>
<keyword evidence="3" id="KW-0560">Oxidoreductase</keyword>
<accession>I2GHT2</accession>
<dbReference type="CDD" id="cd05233">
    <property type="entry name" value="SDR_c"/>
    <property type="match status" value="1"/>
</dbReference>
<protein>
    <submittedName>
        <fullName evidence="3">Dehydrogenase/reductase SDR family member 11</fullName>
        <ecNumber evidence="3">1.-.-.-</ecNumber>
    </submittedName>
</protein>
<evidence type="ECO:0000313" key="3">
    <source>
        <dbReference type="EMBL" id="CCH53457.1"/>
    </source>
</evidence>
<evidence type="ECO:0000313" key="4">
    <source>
        <dbReference type="Proteomes" id="UP000009309"/>
    </source>
</evidence>
<proteinExistence type="inferred from homology"/>
<dbReference type="PROSITE" id="PS00061">
    <property type="entry name" value="ADH_SHORT"/>
    <property type="match status" value="1"/>
</dbReference>
<dbReference type="Proteomes" id="UP000009309">
    <property type="component" value="Unassembled WGS sequence"/>
</dbReference>
<evidence type="ECO:0000256" key="2">
    <source>
        <dbReference type="RuleBase" id="RU000363"/>
    </source>
</evidence>
<dbReference type="GO" id="GO:0016616">
    <property type="term" value="F:oxidoreductase activity, acting on the CH-OH group of donors, NAD or NADP as acceptor"/>
    <property type="evidence" value="ECO:0007669"/>
    <property type="project" value="TreeGrafter"/>
</dbReference>
<dbReference type="PRINTS" id="PR00081">
    <property type="entry name" value="GDHRDH"/>
</dbReference>
<sequence>MNNLENNRIAGRTIFITGASGGIGKATALQLLDQGANVFDFSRTHRLTDNVQHENLRSYTGDVSAEADVQAGFAACLDAFGTVDVLINNAGMGVLTTDLSQTDLATYEQMVNVNMRGVFLCNREALRVMKLKKQGHIITVISMAGQRTNPNAPVYAASKFGARGLSSGLADQVIKEGIKVTDVNPGPTDSNYWGDRKVPREKFLKVEDVANVITFVLNQPDYVLIREINFDNMKFLAQ</sequence>
<evidence type="ECO:0000256" key="1">
    <source>
        <dbReference type="ARBA" id="ARBA00006484"/>
    </source>
</evidence>
<dbReference type="InterPro" id="IPR020904">
    <property type="entry name" value="Sc_DH/Rdtase_CS"/>
</dbReference>